<reference evidence="8 9" key="1">
    <citation type="submission" date="2018-03" db="EMBL/GenBank/DDBJ databases">
        <title>Genomic Encyclopedia of Archaeal and Bacterial Type Strains, Phase II (KMG-II): from individual species to whole genera.</title>
        <authorList>
            <person name="Goeker M."/>
        </authorList>
    </citation>
    <scope>NUCLEOTIDE SEQUENCE [LARGE SCALE GENOMIC DNA]</scope>
    <source>
        <strain evidence="8 9">DSM 45312</strain>
    </source>
</reference>
<keyword evidence="2 6" id="KW-0812">Transmembrane</keyword>
<accession>A0A2P8CWQ4</accession>
<feature type="transmembrane region" description="Helical" evidence="6">
    <location>
        <begin position="45"/>
        <end position="68"/>
    </location>
</feature>
<dbReference type="InterPro" id="IPR011701">
    <property type="entry name" value="MFS"/>
</dbReference>
<dbReference type="InterPro" id="IPR001958">
    <property type="entry name" value="Tet-R_TetA/multi-R_MdtG-like"/>
</dbReference>
<feature type="transmembrane region" description="Helical" evidence="6">
    <location>
        <begin position="170"/>
        <end position="193"/>
    </location>
</feature>
<feature type="region of interest" description="Disordered" evidence="5">
    <location>
        <begin position="1"/>
        <end position="36"/>
    </location>
</feature>
<feature type="transmembrane region" description="Helical" evidence="6">
    <location>
        <begin position="112"/>
        <end position="131"/>
    </location>
</feature>
<dbReference type="Gene3D" id="1.20.1720.10">
    <property type="entry name" value="Multidrug resistance protein D"/>
    <property type="match status" value="1"/>
</dbReference>
<evidence type="ECO:0000313" key="8">
    <source>
        <dbReference type="EMBL" id="PSK89377.1"/>
    </source>
</evidence>
<evidence type="ECO:0000259" key="7">
    <source>
        <dbReference type="PROSITE" id="PS50850"/>
    </source>
</evidence>
<keyword evidence="3 6" id="KW-1133">Transmembrane helix</keyword>
<dbReference type="Proteomes" id="UP000240542">
    <property type="component" value="Unassembled WGS sequence"/>
</dbReference>
<name>A0A2P8CWQ4_9ACTN</name>
<dbReference type="CDD" id="cd17321">
    <property type="entry name" value="MFS_MMR_MDR_like"/>
    <property type="match status" value="1"/>
</dbReference>
<feature type="domain" description="Major facilitator superfamily (MFS) profile" evidence="7">
    <location>
        <begin position="46"/>
        <end position="495"/>
    </location>
</feature>
<dbReference type="PROSITE" id="PS50850">
    <property type="entry name" value="MFS"/>
    <property type="match status" value="1"/>
</dbReference>
<dbReference type="Gene3D" id="1.20.1250.20">
    <property type="entry name" value="MFS general substrate transporter like domains"/>
    <property type="match status" value="1"/>
</dbReference>
<comment type="caution">
    <text evidence="8">The sequence shown here is derived from an EMBL/GenBank/DDBJ whole genome shotgun (WGS) entry which is preliminary data.</text>
</comment>
<evidence type="ECO:0000256" key="2">
    <source>
        <dbReference type="ARBA" id="ARBA00022692"/>
    </source>
</evidence>
<evidence type="ECO:0000256" key="5">
    <source>
        <dbReference type="SAM" id="MobiDB-lite"/>
    </source>
</evidence>
<dbReference type="SUPFAM" id="SSF103473">
    <property type="entry name" value="MFS general substrate transporter"/>
    <property type="match status" value="1"/>
</dbReference>
<comment type="subcellular location">
    <subcellularLocation>
        <location evidence="1">Cell membrane</location>
        <topology evidence="1">Multi-pass membrane protein</topology>
    </subcellularLocation>
</comment>
<feature type="transmembrane region" description="Helical" evidence="6">
    <location>
        <begin position="137"/>
        <end position="158"/>
    </location>
</feature>
<feature type="transmembrane region" description="Helical" evidence="6">
    <location>
        <begin position="80"/>
        <end position="100"/>
    </location>
</feature>
<feature type="transmembrane region" description="Helical" evidence="6">
    <location>
        <begin position="236"/>
        <end position="255"/>
    </location>
</feature>
<dbReference type="AlphaFoldDB" id="A0A2P8CWQ4"/>
<proteinExistence type="predicted"/>
<feature type="transmembrane region" description="Helical" evidence="6">
    <location>
        <begin position="342"/>
        <end position="361"/>
    </location>
</feature>
<evidence type="ECO:0000256" key="6">
    <source>
        <dbReference type="SAM" id="Phobius"/>
    </source>
</evidence>
<dbReference type="InterPro" id="IPR020846">
    <property type="entry name" value="MFS_dom"/>
</dbReference>
<dbReference type="Pfam" id="PF07690">
    <property type="entry name" value="MFS_1"/>
    <property type="match status" value="1"/>
</dbReference>
<feature type="transmembrane region" description="Helical" evidence="6">
    <location>
        <begin position="370"/>
        <end position="393"/>
    </location>
</feature>
<feature type="transmembrane region" description="Helical" evidence="6">
    <location>
        <begin position="261"/>
        <end position="282"/>
    </location>
</feature>
<organism evidence="8 9">
    <name type="scientific">Murinocardiopsis flavida</name>
    <dbReference type="NCBI Taxonomy" id="645275"/>
    <lineage>
        <taxon>Bacteria</taxon>
        <taxon>Bacillati</taxon>
        <taxon>Actinomycetota</taxon>
        <taxon>Actinomycetes</taxon>
        <taxon>Streptosporangiales</taxon>
        <taxon>Nocardiopsidaceae</taxon>
        <taxon>Murinocardiopsis</taxon>
    </lineage>
</organism>
<dbReference type="GO" id="GO:0005886">
    <property type="term" value="C:plasma membrane"/>
    <property type="evidence" value="ECO:0007669"/>
    <property type="project" value="UniProtKB-SubCell"/>
</dbReference>
<feature type="transmembrane region" description="Helical" evidence="6">
    <location>
        <begin position="437"/>
        <end position="457"/>
    </location>
</feature>
<feature type="compositionally biased region" description="Basic and acidic residues" evidence="5">
    <location>
        <begin position="20"/>
        <end position="36"/>
    </location>
</feature>
<protein>
    <submittedName>
        <fullName evidence="8">Putative MFS family arabinose efflux permease</fullName>
    </submittedName>
</protein>
<evidence type="ECO:0000256" key="4">
    <source>
        <dbReference type="ARBA" id="ARBA00023136"/>
    </source>
</evidence>
<feature type="transmembrane region" description="Helical" evidence="6">
    <location>
        <begin position="303"/>
        <end position="322"/>
    </location>
</feature>
<dbReference type="EMBL" id="PYGA01000026">
    <property type="protein sequence ID" value="PSK89377.1"/>
    <property type="molecule type" value="Genomic_DNA"/>
</dbReference>
<dbReference type="PANTHER" id="PTHR42718">
    <property type="entry name" value="MAJOR FACILITATOR SUPERFAMILY MULTIDRUG TRANSPORTER MFSC"/>
    <property type="match status" value="1"/>
</dbReference>
<sequence>MVPAATDDRRVTRPTAARLPRAEDQNDQDDTRTAEREGPAALRGFGLFTLLIGGFIATYTFSAVNVALPFIERDLSAPPAALQLVMGAYGSCFALLLIVGGRLGDMFGRHRLFGIGLAAFLVASVAAGLATDINGLVALRGLQGFAAALLMPQILATIQTATSGAARLRALGLFSMTAGIGTAAGQLIGGVLLSADIGGMGWRPVLWFAAVLAAAVLPGVFALPRTRSDAPGRPDVPGALTLGLGVLALLVPLSVGPSQGWPLWTVLLLAASPAALWVFWRWERRVEDRGRLPLVPPSVVRHRAVRLGLVMAGLIFASYGAFMYEFALVTQTGLGYSPLESGLSLTLCTLAYAFASVKVGFFERIFGTRVLAAGGVGIAVALVAIGAVVLLGWPHPSPWLLQPPLILFGCAQAMTFAPLVGTVMAEVPQSVAGLSGGLFSTVQQAALALGVAGYGSVYSVASHAPSLSFPGAFALCMAVQAVSITLFVVLAARLRRPTPN</sequence>
<gene>
    <name evidence="8" type="ORF">CLV63_12613</name>
</gene>
<feature type="transmembrane region" description="Helical" evidence="6">
    <location>
        <begin position="205"/>
        <end position="224"/>
    </location>
</feature>
<dbReference type="PANTHER" id="PTHR42718:SF39">
    <property type="entry name" value="ACTINORHODIN TRANSPORTER-RELATED"/>
    <property type="match status" value="1"/>
</dbReference>
<feature type="transmembrane region" description="Helical" evidence="6">
    <location>
        <begin position="405"/>
        <end position="425"/>
    </location>
</feature>
<evidence type="ECO:0000313" key="9">
    <source>
        <dbReference type="Proteomes" id="UP000240542"/>
    </source>
</evidence>
<dbReference type="PRINTS" id="PR01035">
    <property type="entry name" value="TCRTETA"/>
</dbReference>
<keyword evidence="4 6" id="KW-0472">Membrane</keyword>
<feature type="compositionally biased region" description="Basic and acidic residues" evidence="5">
    <location>
        <begin position="1"/>
        <end position="11"/>
    </location>
</feature>
<feature type="transmembrane region" description="Helical" evidence="6">
    <location>
        <begin position="469"/>
        <end position="492"/>
    </location>
</feature>
<evidence type="ECO:0000256" key="1">
    <source>
        <dbReference type="ARBA" id="ARBA00004651"/>
    </source>
</evidence>
<dbReference type="InterPro" id="IPR036259">
    <property type="entry name" value="MFS_trans_sf"/>
</dbReference>
<keyword evidence="9" id="KW-1185">Reference proteome</keyword>
<dbReference type="GO" id="GO:0022857">
    <property type="term" value="F:transmembrane transporter activity"/>
    <property type="evidence" value="ECO:0007669"/>
    <property type="project" value="InterPro"/>
</dbReference>
<evidence type="ECO:0000256" key="3">
    <source>
        <dbReference type="ARBA" id="ARBA00022989"/>
    </source>
</evidence>